<reference evidence="2 3" key="2">
    <citation type="submission" date="2020-03" db="EMBL/GenBank/DDBJ databases">
        <authorList>
            <person name="Ichikawa N."/>
            <person name="Kimura A."/>
            <person name="Kitahashi Y."/>
            <person name="Uohara A."/>
        </authorList>
    </citation>
    <scope>NUCLEOTIDE SEQUENCE [LARGE SCALE GENOMIC DNA]</scope>
    <source>
        <strain evidence="2 3">NBRC 105367</strain>
    </source>
</reference>
<name>A0A6F8YIZ7_9ACTN</name>
<gene>
    <name evidence="2" type="ORF">Psuf_033690</name>
</gene>
<protein>
    <recommendedName>
        <fullName evidence="4">VapC45 PIN like domain-containing protein</fullName>
    </recommendedName>
</protein>
<evidence type="ECO:0000313" key="3">
    <source>
        <dbReference type="Proteomes" id="UP000503011"/>
    </source>
</evidence>
<dbReference type="Proteomes" id="UP000503011">
    <property type="component" value="Chromosome"/>
</dbReference>
<evidence type="ECO:0000256" key="1">
    <source>
        <dbReference type="SAM" id="MobiDB-lite"/>
    </source>
</evidence>
<reference evidence="2 3" key="1">
    <citation type="submission" date="2020-03" db="EMBL/GenBank/DDBJ databases">
        <title>Whole genome shotgun sequence of Phytohabitans suffuscus NBRC 105367.</title>
        <authorList>
            <person name="Komaki H."/>
            <person name="Tamura T."/>
        </authorList>
    </citation>
    <scope>NUCLEOTIDE SEQUENCE [LARGE SCALE GENOMIC DNA]</scope>
    <source>
        <strain evidence="2 3">NBRC 105367</strain>
    </source>
</reference>
<feature type="region of interest" description="Disordered" evidence="1">
    <location>
        <begin position="157"/>
        <end position="176"/>
    </location>
</feature>
<keyword evidence="3" id="KW-1185">Reference proteome</keyword>
<dbReference type="KEGG" id="psuu:Psuf_033690"/>
<sequence length="176" mass="19961">MARFRFALDQNFPPLLSGVETLLPEVDIVAIRDIDHRMPQLDDRQLVVALHQLDWHGLITNNYKMLWQPVEIAAILKTKLTVFAVQGLGDDPIRAAGAVLLELPGALKRIAPRKSHVFLVNPRNPAPREAWDYFREAAERRKVDPDRLYKDVKVSEAELRSPVLSPSSPDNEPFPT</sequence>
<accession>A0A6F8YIZ7</accession>
<dbReference type="RefSeq" id="WP_173157938.1">
    <property type="nucleotide sequence ID" value="NZ_AP022871.1"/>
</dbReference>
<evidence type="ECO:0000313" key="2">
    <source>
        <dbReference type="EMBL" id="BCB86056.1"/>
    </source>
</evidence>
<evidence type="ECO:0008006" key="4">
    <source>
        <dbReference type="Google" id="ProtNLM"/>
    </source>
</evidence>
<organism evidence="2 3">
    <name type="scientific">Phytohabitans suffuscus</name>
    <dbReference type="NCBI Taxonomy" id="624315"/>
    <lineage>
        <taxon>Bacteria</taxon>
        <taxon>Bacillati</taxon>
        <taxon>Actinomycetota</taxon>
        <taxon>Actinomycetes</taxon>
        <taxon>Micromonosporales</taxon>
        <taxon>Micromonosporaceae</taxon>
    </lineage>
</organism>
<dbReference type="AlphaFoldDB" id="A0A6F8YIZ7"/>
<proteinExistence type="predicted"/>
<dbReference type="EMBL" id="AP022871">
    <property type="protein sequence ID" value="BCB86056.1"/>
    <property type="molecule type" value="Genomic_DNA"/>
</dbReference>